<dbReference type="SUPFAM" id="SSF81321">
    <property type="entry name" value="Family A G protein-coupled receptor-like"/>
    <property type="match status" value="1"/>
</dbReference>
<evidence type="ECO:0000256" key="5">
    <source>
        <dbReference type="ARBA" id="ARBA00023136"/>
    </source>
</evidence>
<dbReference type="Proteomes" id="UP000230750">
    <property type="component" value="Unassembled WGS sequence"/>
</dbReference>
<dbReference type="GO" id="GO:0005886">
    <property type="term" value="C:plasma membrane"/>
    <property type="evidence" value="ECO:0007669"/>
    <property type="project" value="UniProtKB-SubCell"/>
</dbReference>
<evidence type="ECO:0000256" key="3">
    <source>
        <dbReference type="ARBA" id="ARBA00022692"/>
    </source>
</evidence>
<protein>
    <submittedName>
        <fullName evidence="9">Putative G-protein coupled receptor</fullName>
    </submittedName>
</protein>
<dbReference type="Pfam" id="PF00001">
    <property type="entry name" value="7tm_1"/>
    <property type="match status" value="1"/>
</dbReference>
<dbReference type="Gene3D" id="1.20.1070.10">
    <property type="entry name" value="Rhodopsin 7-helix transmembrane proteins"/>
    <property type="match status" value="1"/>
</dbReference>
<sequence length="373" mass="42688">MESQSTPAWLVIFVTIFGSLIWIVAFLGNVLVVTVIKRSRRLQSTTNFFVVSLAFSDITTCVFCIPYALVSTATRKWIFGSFMCQFSRFLQVATLASVVAVILCISVDRFYTIIYPLSFKITRSKTKRLIIASWGVSLCLGSPCFYFFRNGPDNDICYQYFLRTSESSLEIVPAAMYVFLLTFIIMVIPGVIISLTYTRIFRHIWTFHCKKKMFQRTSNTVPRSKVKNVKMLMTVSLSTFILWMPYFLLLLVEVCIQSLNDYSAVWTIAVWIAFSSSALKPTLYIVYNSNFRRGCKEICCSSCLKCYRKENYAITHATKLARKHRIGTISNNIEFVSNGETAKASTYESFDREARGEKNIMWPLANSPTSTYL</sequence>
<feature type="transmembrane region" description="Helical" evidence="7">
    <location>
        <begin position="129"/>
        <end position="148"/>
    </location>
</feature>
<dbReference type="InterPro" id="IPR017452">
    <property type="entry name" value="GPCR_Rhodpsn_7TM"/>
</dbReference>
<dbReference type="GO" id="GO:0032870">
    <property type="term" value="P:cellular response to hormone stimulus"/>
    <property type="evidence" value="ECO:0007669"/>
    <property type="project" value="TreeGrafter"/>
</dbReference>
<dbReference type="PANTHER" id="PTHR24241:SF182">
    <property type="entry name" value="G PROTEIN-COUPLED RECEPTOR 19"/>
    <property type="match status" value="1"/>
</dbReference>
<feature type="transmembrane region" description="Helical" evidence="7">
    <location>
        <begin position="174"/>
        <end position="197"/>
    </location>
</feature>
<accession>A0A2G8L0C0</accession>
<dbReference type="EMBL" id="MRZV01000277">
    <property type="protein sequence ID" value="PIK53655.1"/>
    <property type="molecule type" value="Genomic_DNA"/>
</dbReference>
<keyword evidence="2" id="KW-1003">Cell membrane</keyword>
<evidence type="ECO:0000256" key="4">
    <source>
        <dbReference type="ARBA" id="ARBA00022989"/>
    </source>
</evidence>
<evidence type="ECO:0000313" key="10">
    <source>
        <dbReference type="Proteomes" id="UP000230750"/>
    </source>
</evidence>
<feature type="domain" description="G-protein coupled receptors family 1 profile" evidence="8">
    <location>
        <begin position="28"/>
        <end position="284"/>
    </location>
</feature>
<dbReference type="GO" id="GO:0004930">
    <property type="term" value="F:G protein-coupled receptor activity"/>
    <property type="evidence" value="ECO:0007669"/>
    <property type="project" value="InterPro"/>
</dbReference>
<dbReference type="AlphaFoldDB" id="A0A2G8L0C0"/>
<dbReference type="PANTHER" id="PTHR24241">
    <property type="entry name" value="NEUROPEPTIDE RECEPTOR-RELATED G-PROTEIN COUPLED RECEPTOR"/>
    <property type="match status" value="1"/>
</dbReference>
<dbReference type="PRINTS" id="PR00237">
    <property type="entry name" value="GPCRRHODOPSN"/>
</dbReference>
<feature type="transmembrane region" description="Helical" evidence="7">
    <location>
        <begin position="264"/>
        <end position="287"/>
    </location>
</feature>
<evidence type="ECO:0000313" key="9">
    <source>
        <dbReference type="EMBL" id="PIK53655.1"/>
    </source>
</evidence>
<keyword evidence="4 7" id="KW-1133">Transmembrane helix</keyword>
<evidence type="ECO:0000256" key="2">
    <source>
        <dbReference type="ARBA" id="ARBA00022475"/>
    </source>
</evidence>
<evidence type="ECO:0000256" key="7">
    <source>
        <dbReference type="SAM" id="Phobius"/>
    </source>
</evidence>
<feature type="transmembrane region" description="Helical" evidence="7">
    <location>
        <begin position="89"/>
        <end position="108"/>
    </location>
</feature>
<reference evidence="9 10" key="1">
    <citation type="journal article" date="2017" name="PLoS Biol.">
        <title>The sea cucumber genome provides insights into morphological evolution and visceral regeneration.</title>
        <authorList>
            <person name="Zhang X."/>
            <person name="Sun L."/>
            <person name="Yuan J."/>
            <person name="Sun Y."/>
            <person name="Gao Y."/>
            <person name="Zhang L."/>
            <person name="Li S."/>
            <person name="Dai H."/>
            <person name="Hamel J.F."/>
            <person name="Liu C."/>
            <person name="Yu Y."/>
            <person name="Liu S."/>
            <person name="Lin W."/>
            <person name="Guo K."/>
            <person name="Jin S."/>
            <person name="Xu P."/>
            <person name="Storey K.B."/>
            <person name="Huan P."/>
            <person name="Zhang T."/>
            <person name="Zhou Y."/>
            <person name="Zhang J."/>
            <person name="Lin C."/>
            <person name="Li X."/>
            <person name="Xing L."/>
            <person name="Huo D."/>
            <person name="Sun M."/>
            <person name="Wang L."/>
            <person name="Mercier A."/>
            <person name="Li F."/>
            <person name="Yang H."/>
            <person name="Xiang J."/>
        </authorList>
    </citation>
    <scope>NUCLEOTIDE SEQUENCE [LARGE SCALE GENOMIC DNA]</scope>
    <source>
        <strain evidence="9">Shaxun</strain>
        <tissue evidence="9">Muscle</tissue>
    </source>
</reference>
<organism evidence="9 10">
    <name type="scientific">Stichopus japonicus</name>
    <name type="common">Sea cucumber</name>
    <dbReference type="NCBI Taxonomy" id="307972"/>
    <lineage>
        <taxon>Eukaryota</taxon>
        <taxon>Metazoa</taxon>
        <taxon>Echinodermata</taxon>
        <taxon>Eleutherozoa</taxon>
        <taxon>Echinozoa</taxon>
        <taxon>Holothuroidea</taxon>
        <taxon>Aspidochirotacea</taxon>
        <taxon>Aspidochirotida</taxon>
        <taxon>Stichopodidae</taxon>
        <taxon>Apostichopus</taxon>
    </lineage>
</organism>
<evidence type="ECO:0000259" key="8">
    <source>
        <dbReference type="PROSITE" id="PS50262"/>
    </source>
</evidence>
<keyword evidence="3 7" id="KW-0812">Transmembrane</keyword>
<feature type="transmembrane region" description="Helical" evidence="7">
    <location>
        <begin position="232"/>
        <end position="252"/>
    </location>
</feature>
<keyword evidence="6 9" id="KW-0675">Receptor</keyword>
<evidence type="ECO:0000256" key="1">
    <source>
        <dbReference type="ARBA" id="ARBA00004651"/>
    </source>
</evidence>
<gene>
    <name evidence="9" type="ORF">BSL78_09421</name>
</gene>
<evidence type="ECO:0000256" key="6">
    <source>
        <dbReference type="ARBA" id="ARBA00023170"/>
    </source>
</evidence>
<comment type="subcellular location">
    <subcellularLocation>
        <location evidence="1">Cell membrane</location>
        <topology evidence="1">Multi-pass membrane protein</topology>
    </subcellularLocation>
</comment>
<dbReference type="OrthoDB" id="5965754at2759"/>
<feature type="transmembrane region" description="Helical" evidence="7">
    <location>
        <begin position="6"/>
        <end position="36"/>
    </location>
</feature>
<feature type="transmembrane region" description="Helical" evidence="7">
    <location>
        <begin position="48"/>
        <end position="69"/>
    </location>
</feature>
<comment type="caution">
    <text evidence="9">The sequence shown here is derived from an EMBL/GenBank/DDBJ whole genome shotgun (WGS) entry which is preliminary data.</text>
</comment>
<proteinExistence type="predicted"/>
<dbReference type="PROSITE" id="PS50262">
    <property type="entry name" value="G_PROTEIN_RECEP_F1_2"/>
    <property type="match status" value="1"/>
</dbReference>
<dbReference type="STRING" id="307972.A0A2G8L0C0"/>
<name>A0A2G8L0C0_STIJA</name>
<keyword evidence="10" id="KW-1185">Reference proteome</keyword>
<keyword evidence="5 7" id="KW-0472">Membrane</keyword>
<dbReference type="GO" id="GO:0042277">
    <property type="term" value="F:peptide binding"/>
    <property type="evidence" value="ECO:0007669"/>
    <property type="project" value="TreeGrafter"/>
</dbReference>
<dbReference type="InterPro" id="IPR000276">
    <property type="entry name" value="GPCR_Rhodpsn"/>
</dbReference>